<keyword evidence="4" id="KW-1185">Reference proteome</keyword>
<dbReference type="AlphaFoldDB" id="A0AAV5MYH1"/>
<dbReference type="EMBL" id="BRLH01000001">
    <property type="protein sequence ID" value="GKX54459.1"/>
    <property type="molecule type" value="Genomic_DNA"/>
</dbReference>
<name>A0AAV5MYH1_9GAMM</name>
<evidence type="ECO:0000256" key="2">
    <source>
        <dbReference type="SAM" id="SignalP"/>
    </source>
</evidence>
<feature type="signal peptide" evidence="2">
    <location>
        <begin position="1"/>
        <end position="20"/>
    </location>
</feature>
<organism evidence="3 4">
    <name type="scientific">Leminorella grimontii</name>
    <dbReference type="NCBI Taxonomy" id="82981"/>
    <lineage>
        <taxon>Bacteria</taxon>
        <taxon>Pseudomonadati</taxon>
        <taxon>Pseudomonadota</taxon>
        <taxon>Gammaproteobacteria</taxon>
        <taxon>Enterobacterales</taxon>
        <taxon>Budviciaceae</taxon>
        <taxon>Leminorella</taxon>
    </lineage>
</organism>
<protein>
    <submittedName>
        <fullName evidence="3">Uncharacterized protein</fullName>
    </submittedName>
</protein>
<feature type="compositionally biased region" description="Low complexity" evidence="1">
    <location>
        <begin position="92"/>
        <end position="107"/>
    </location>
</feature>
<dbReference type="RefSeq" id="WP_027273020.1">
    <property type="nucleotide sequence ID" value="NZ_BRLH01000001.1"/>
</dbReference>
<keyword evidence="2" id="KW-0732">Signal</keyword>
<dbReference type="Proteomes" id="UP001058124">
    <property type="component" value="Unassembled WGS sequence"/>
</dbReference>
<gene>
    <name evidence="3" type="ORF">SOASR030_05710</name>
</gene>
<evidence type="ECO:0000256" key="1">
    <source>
        <dbReference type="SAM" id="MobiDB-lite"/>
    </source>
</evidence>
<proteinExistence type="predicted"/>
<reference evidence="3" key="1">
    <citation type="submission" date="2022-06" db="EMBL/GenBank/DDBJ databases">
        <title>Draft genome sequences of Leminorella grimontii str. JCM5902.</title>
        <authorList>
            <person name="Wakabayashi Y."/>
            <person name="Kojima K."/>
        </authorList>
    </citation>
    <scope>NUCLEOTIDE SEQUENCE</scope>
    <source>
        <strain evidence="3">JCM 5902</strain>
    </source>
</reference>
<feature type="chain" id="PRO_5043730668" evidence="2">
    <location>
        <begin position="21"/>
        <end position="130"/>
    </location>
</feature>
<sequence>MFKNTLLLCAGLFISGAAFAANSGYVEACADMQQQANSKITRSQAVKVCQCIESRHEKDVEKIQSMDNPTQAKVQKVMTDTANYCIKKAGISASGSKAGSASTNGSSQSEGSTMPKTGSKVGGITIRGIR</sequence>
<feature type="region of interest" description="Disordered" evidence="1">
    <location>
        <begin position="92"/>
        <end position="130"/>
    </location>
</feature>
<evidence type="ECO:0000313" key="4">
    <source>
        <dbReference type="Proteomes" id="UP001058124"/>
    </source>
</evidence>
<accession>A0AAV5MYH1</accession>
<evidence type="ECO:0000313" key="3">
    <source>
        <dbReference type="EMBL" id="GKX54459.1"/>
    </source>
</evidence>
<comment type="caution">
    <text evidence="3">The sequence shown here is derived from an EMBL/GenBank/DDBJ whole genome shotgun (WGS) entry which is preliminary data.</text>
</comment>